<evidence type="ECO:0000256" key="3">
    <source>
        <dbReference type="ARBA" id="ARBA00022512"/>
    </source>
</evidence>
<dbReference type="PANTHER" id="PTHR31375">
    <property type="match status" value="1"/>
</dbReference>
<evidence type="ECO:0000313" key="11">
    <source>
        <dbReference type="RefSeq" id="XP_016646958.1"/>
    </source>
</evidence>
<organism evidence="10 11">
    <name type="scientific">Prunus mume</name>
    <name type="common">Japanese apricot</name>
    <name type="synonym">Armeniaca mume</name>
    <dbReference type="NCBI Taxonomy" id="102107"/>
    <lineage>
        <taxon>Eukaryota</taxon>
        <taxon>Viridiplantae</taxon>
        <taxon>Streptophyta</taxon>
        <taxon>Embryophyta</taxon>
        <taxon>Tracheophyta</taxon>
        <taxon>Spermatophyta</taxon>
        <taxon>Magnoliopsida</taxon>
        <taxon>eudicotyledons</taxon>
        <taxon>Gunneridae</taxon>
        <taxon>Pentapetalae</taxon>
        <taxon>rosids</taxon>
        <taxon>fabids</taxon>
        <taxon>Rosales</taxon>
        <taxon>Rosaceae</taxon>
        <taxon>Amygdaloideae</taxon>
        <taxon>Amygdaleae</taxon>
        <taxon>Prunus</taxon>
    </lineage>
</organism>
<evidence type="ECO:0000256" key="8">
    <source>
        <dbReference type="PROSITE-ProRule" id="PRU10052"/>
    </source>
</evidence>
<dbReference type="InterPro" id="IPR000743">
    <property type="entry name" value="Glyco_hydro_28"/>
</dbReference>
<dbReference type="GeneID" id="103319867"/>
<dbReference type="InterPro" id="IPR006626">
    <property type="entry name" value="PbH1"/>
</dbReference>
<evidence type="ECO:0000256" key="1">
    <source>
        <dbReference type="ARBA" id="ARBA00004191"/>
    </source>
</evidence>
<accession>A0ABM1LHT1</accession>
<evidence type="ECO:0000256" key="5">
    <source>
        <dbReference type="ARBA" id="ARBA00022801"/>
    </source>
</evidence>
<proteinExistence type="inferred from homology"/>
<dbReference type="PROSITE" id="PS00502">
    <property type="entry name" value="POLYGALACTURONASE"/>
    <property type="match status" value="1"/>
</dbReference>
<dbReference type="Gene3D" id="2.160.20.10">
    <property type="entry name" value="Single-stranded right-handed beta-helix, Pectin lyase-like"/>
    <property type="match status" value="2"/>
</dbReference>
<keyword evidence="3" id="KW-0134">Cell wall</keyword>
<evidence type="ECO:0000313" key="10">
    <source>
        <dbReference type="Proteomes" id="UP000694861"/>
    </source>
</evidence>
<comment type="similarity">
    <text evidence="2 9">Belongs to the glycosyl hydrolase 28 family.</text>
</comment>
<keyword evidence="6 9" id="KW-0326">Glycosidase</keyword>
<keyword evidence="4" id="KW-0964">Secreted</keyword>
<keyword evidence="10" id="KW-1185">Reference proteome</keyword>
<keyword evidence="7" id="KW-0961">Cell wall biogenesis/degradation</keyword>
<comment type="subcellular location">
    <subcellularLocation>
        <location evidence="1">Secreted</location>
        <location evidence="1">Cell wall</location>
    </subcellularLocation>
</comment>
<name>A0ABM1LHT1_PRUMU</name>
<gene>
    <name evidence="11" type="primary">LOC103319867</name>
</gene>
<dbReference type="Proteomes" id="UP000694861">
    <property type="component" value="Linkage group LG2"/>
</dbReference>
<reference evidence="10" key="1">
    <citation type="journal article" date="2012" name="Nat. Commun.">
        <title>The genome of Prunus mume.</title>
        <authorList>
            <person name="Zhang Q."/>
            <person name="Chen W."/>
            <person name="Sun L."/>
            <person name="Zhao F."/>
            <person name="Huang B."/>
            <person name="Yang W."/>
            <person name="Tao Y."/>
            <person name="Wang J."/>
            <person name="Yuan Z."/>
            <person name="Fan G."/>
            <person name="Xing Z."/>
            <person name="Han C."/>
            <person name="Pan H."/>
            <person name="Zhong X."/>
            <person name="Shi W."/>
            <person name="Liang X."/>
            <person name="Du D."/>
            <person name="Sun F."/>
            <person name="Xu Z."/>
            <person name="Hao R."/>
            <person name="Lv T."/>
            <person name="Lv Y."/>
            <person name="Zheng Z."/>
            <person name="Sun M."/>
            <person name="Luo L."/>
            <person name="Cai M."/>
            <person name="Gao Y."/>
            <person name="Wang J."/>
            <person name="Yin Y."/>
            <person name="Xu X."/>
            <person name="Cheng T."/>
            <person name="Wang J."/>
        </authorList>
    </citation>
    <scope>NUCLEOTIDE SEQUENCE [LARGE SCALE GENOMIC DNA]</scope>
</reference>
<feature type="active site" evidence="8">
    <location>
        <position position="344"/>
    </location>
</feature>
<dbReference type="SMART" id="SM00710">
    <property type="entry name" value="PbH1"/>
    <property type="match status" value="7"/>
</dbReference>
<sequence>MGSLGSKYENEYNSVSCSMGSLGAGGAYETVEEVFVGNYQGSLSLSNVTYTGVRGTGAVQNAITLNCAASTNCTNIRMSHVNITSWASGTHQVSANGTSSCTTPAVPCLHHDCLGLRYREDEDFLLGIVYSKTTFDVVKFGAVGDGQTDDTEAFVKAWTALCGAAAAGDDVPILIIPGRKTFLLQPLEFEGPCKSKSVHVQVSGNLMAPKTPDAWKVCPPYSWLSFRNVDNLILDGSGQIDGQGSAWWSKALQFHRCDHLRLSGLTHINSPKSHIGIGTSNDVDISHLTIIAPDESPNTDGINVANSTFVYIHDSKIGTGDDCIALGTGASNVRIAKIACGPGHGISVGSLGADGAYAAVENVYVRDCSFNGTQNGARIKTWPGGSGYARNITFENITLTATKNPIIIDQQYCNGAHDCANKAVLVSNVRFTDFRGTCGNEEAIKLDCNQIWGCQNIELVKINITSTIPSKKVYASCNNAKGNSGSTVPTVSCLKYPTRLFI</sequence>
<dbReference type="Pfam" id="PF00295">
    <property type="entry name" value="Glyco_hydro_28"/>
    <property type="match status" value="2"/>
</dbReference>
<keyword evidence="5 9" id="KW-0378">Hydrolase</keyword>
<reference evidence="11" key="2">
    <citation type="submission" date="2025-08" db="UniProtKB">
        <authorList>
            <consortium name="RefSeq"/>
        </authorList>
    </citation>
    <scope>IDENTIFICATION</scope>
</reference>
<evidence type="ECO:0000256" key="6">
    <source>
        <dbReference type="ARBA" id="ARBA00023295"/>
    </source>
</evidence>
<evidence type="ECO:0000256" key="9">
    <source>
        <dbReference type="RuleBase" id="RU361169"/>
    </source>
</evidence>
<protein>
    <submittedName>
        <fullName evidence="11">Probable polygalacturonase At3g15720</fullName>
    </submittedName>
</protein>
<dbReference type="InterPro" id="IPR012334">
    <property type="entry name" value="Pectin_lyas_fold"/>
</dbReference>
<dbReference type="SUPFAM" id="SSF51126">
    <property type="entry name" value="Pectin lyase-like"/>
    <property type="match status" value="2"/>
</dbReference>
<evidence type="ECO:0000256" key="7">
    <source>
        <dbReference type="ARBA" id="ARBA00023316"/>
    </source>
</evidence>
<dbReference type="RefSeq" id="XP_016646958.1">
    <property type="nucleotide sequence ID" value="XM_016791472.1"/>
</dbReference>
<evidence type="ECO:0000256" key="4">
    <source>
        <dbReference type="ARBA" id="ARBA00022525"/>
    </source>
</evidence>
<evidence type="ECO:0000256" key="2">
    <source>
        <dbReference type="ARBA" id="ARBA00008834"/>
    </source>
</evidence>
<dbReference type="InterPro" id="IPR011050">
    <property type="entry name" value="Pectin_lyase_fold/virulence"/>
</dbReference>